<proteinExistence type="predicted"/>
<reference evidence="1" key="1">
    <citation type="journal article" date="2020" name="Int. J. Syst. Evol. Microbiol.">
        <title>Aquipluma nitroreducens gen. nov. sp. nov., a novel facultatively anaerobic bacterium isolated from a freshwater lake.</title>
        <authorList>
            <person name="Watanabe M."/>
            <person name="Kojima H."/>
            <person name="Fukui M."/>
        </authorList>
    </citation>
    <scope>NUCLEOTIDE SEQUENCE</scope>
    <source>
        <strain evidence="1">MeG22</strain>
    </source>
</reference>
<protein>
    <submittedName>
        <fullName evidence="1">Uncharacterized protein</fullName>
    </submittedName>
</protein>
<dbReference type="EMBL" id="AP018694">
    <property type="protein sequence ID" value="BBE16624.1"/>
    <property type="molecule type" value="Genomic_DNA"/>
</dbReference>
<evidence type="ECO:0000313" key="2">
    <source>
        <dbReference type="Proteomes" id="UP001193389"/>
    </source>
</evidence>
<dbReference type="Proteomes" id="UP001193389">
    <property type="component" value="Chromosome"/>
</dbReference>
<evidence type="ECO:0000313" key="1">
    <source>
        <dbReference type="EMBL" id="BBE16624.1"/>
    </source>
</evidence>
<name>A0A5K7S5J4_9BACT</name>
<sequence>MKQSEENFLNMVHSVLDTLNKNQPIWISESAIVMEVHSIERDYYETVGRLNHNSRIRYTTLNDDLNSIIRATIKLCRRMYLYAHSHNDEIMMKLVDHSEPSLANGSDRTVIQRCNTIVCRAEWMLYYLEPYNITASQLTKLHNQIDEYEKSIGDRSKFSNIAHRPTVSYQIAQLKDRISLLDELINGLIANTKFISEYENSRIIVDYSKAIKRVSESVFR</sequence>
<dbReference type="KEGG" id="anf:AQPE_0764"/>
<gene>
    <name evidence="1" type="ORF">AQPE_0764</name>
</gene>
<organism evidence="1 2">
    <name type="scientific">Aquipluma nitroreducens</name>
    <dbReference type="NCBI Taxonomy" id="2010828"/>
    <lineage>
        <taxon>Bacteria</taxon>
        <taxon>Pseudomonadati</taxon>
        <taxon>Bacteroidota</taxon>
        <taxon>Bacteroidia</taxon>
        <taxon>Marinilabiliales</taxon>
        <taxon>Prolixibacteraceae</taxon>
        <taxon>Aquipluma</taxon>
    </lineage>
</organism>
<dbReference type="AlphaFoldDB" id="A0A5K7S5J4"/>
<dbReference type="RefSeq" id="WP_318349684.1">
    <property type="nucleotide sequence ID" value="NZ_AP018694.1"/>
</dbReference>
<keyword evidence="2" id="KW-1185">Reference proteome</keyword>
<accession>A0A5K7S5J4</accession>